<accession>H2XUS9</accession>
<dbReference type="Proteomes" id="UP000008144">
    <property type="component" value="Unassembled WGS sequence"/>
</dbReference>
<proteinExistence type="predicted"/>
<dbReference type="InParanoid" id="H2XUS9"/>
<name>H2XUS9_CIOIN</name>
<evidence type="ECO:0000313" key="1">
    <source>
        <dbReference type="Ensembl" id="ENSCINP00000033413.1"/>
    </source>
</evidence>
<reference evidence="1" key="3">
    <citation type="submission" date="2025-09" db="UniProtKB">
        <authorList>
            <consortium name="Ensembl"/>
        </authorList>
    </citation>
    <scope>IDENTIFICATION</scope>
</reference>
<dbReference type="HOGENOM" id="CLU_3260263_0_0_1"/>
<dbReference type="AlphaFoldDB" id="H2XUS9"/>
<sequence length="42" mass="5065">MLSIFWTSQKKKKKESLRICIKLYIQDGSSRRCFNLCWSQLP</sequence>
<reference evidence="1" key="2">
    <citation type="submission" date="2025-08" db="UniProtKB">
        <authorList>
            <consortium name="Ensembl"/>
        </authorList>
    </citation>
    <scope>IDENTIFICATION</scope>
</reference>
<reference evidence="2" key="1">
    <citation type="journal article" date="2002" name="Science">
        <title>The draft genome of Ciona intestinalis: insights into chordate and vertebrate origins.</title>
        <authorList>
            <person name="Dehal P."/>
            <person name="Satou Y."/>
            <person name="Campbell R.K."/>
            <person name="Chapman J."/>
            <person name="Degnan B."/>
            <person name="De Tomaso A."/>
            <person name="Davidson B."/>
            <person name="Di Gregorio A."/>
            <person name="Gelpke M."/>
            <person name="Goodstein D.M."/>
            <person name="Harafuji N."/>
            <person name="Hastings K.E."/>
            <person name="Ho I."/>
            <person name="Hotta K."/>
            <person name="Huang W."/>
            <person name="Kawashima T."/>
            <person name="Lemaire P."/>
            <person name="Martinez D."/>
            <person name="Meinertzhagen I.A."/>
            <person name="Necula S."/>
            <person name="Nonaka M."/>
            <person name="Putnam N."/>
            <person name="Rash S."/>
            <person name="Saiga H."/>
            <person name="Satake M."/>
            <person name="Terry A."/>
            <person name="Yamada L."/>
            <person name="Wang H.G."/>
            <person name="Awazu S."/>
            <person name="Azumi K."/>
            <person name="Boore J."/>
            <person name="Branno M."/>
            <person name="Chin-Bow S."/>
            <person name="DeSantis R."/>
            <person name="Doyle S."/>
            <person name="Francino P."/>
            <person name="Keys D.N."/>
            <person name="Haga S."/>
            <person name="Hayashi H."/>
            <person name="Hino K."/>
            <person name="Imai K.S."/>
            <person name="Inaba K."/>
            <person name="Kano S."/>
            <person name="Kobayashi K."/>
            <person name="Kobayashi M."/>
            <person name="Lee B.I."/>
            <person name="Makabe K.W."/>
            <person name="Manohar C."/>
            <person name="Matassi G."/>
            <person name="Medina M."/>
            <person name="Mochizuki Y."/>
            <person name="Mount S."/>
            <person name="Morishita T."/>
            <person name="Miura S."/>
            <person name="Nakayama A."/>
            <person name="Nishizaka S."/>
            <person name="Nomoto H."/>
            <person name="Ohta F."/>
            <person name="Oishi K."/>
            <person name="Rigoutsos I."/>
            <person name="Sano M."/>
            <person name="Sasaki A."/>
            <person name="Sasakura Y."/>
            <person name="Shoguchi E."/>
            <person name="Shin-i T."/>
            <person name="Spagnuolo A."/>
            <person name="Stainier D."/>
            <person name="Suzuki M.M."/>
            <person name="Tassy O."/>
            <person name="Takatori N."/>
            <person name="Tokuoka M."/>
            <person name="Yagi K."/>
            <person name="Yoshizaki F."/>
            <person name="Wada S."/>
            <person name="Zhang C."/>
            <person name="Hyatt P.D."/>
            <person name="Larimer F."/>
            <person name="Detter C."/>
            <person name="Doggett N."/>
            <person name="Glavina T."/>
            <person name="Hawkins T."/>
            <person name="Richardson P."/>
            <person name="Lucas S."/>
            <person name="Kohara Y."/>
            <person name="Levine M."/>
            <person name="Satoh N."/>
            <person name="Rokhsar D.S."/>
        </authorList>
    </citation>
    <scope>NUCLEOTIDE SEQUENCE [LARGE SCALE GENOMIC DNA]</scope>
</reference>
<evidence type="ECO:0000313" key="2">
    <source>
        <dbReference type="Proteomes" id="UP000008144"/>
    </source>
</evidence>
<keyword evidence="2" id="KW-1185">Reference proteome</keyword>
<protein>
    <submittedName>
        <fullName evidence="1">Uncharacterized protein</fullName>
    </submittedName>
</protein>
<organism evidence="1 2">
    <name type="scientific">Ciona intestinalis</name>
    <name type="common">Transparent sea squirt</name>
    <name type="synonym">Ascidia intestinalis</name>
    <dbReference type="NCBI Taxonomy" id="7719"/>
    <lineage>
        <taxon>Eukaryota</taxon>
        <taxon>Metazoa</taxon>
        <taxon>Chordata</taxon>
        <taxon>Tunicata</taxon>
        <taxon>Ascidiacea</taxon>
        <taxon>Phlebobranchia</taxon>
        <taxon>Cionidae</taxon>
        <taxon>Ciona</taxon>
    </lineage>
</organism>
<dbReference type="Ensembl" id="ENSCINT00000031324.1">
    <property type="protein sequence ID" value="ENSCINP00000033413.1"/>
    <property type="gene ID" value="ENSCING00000024250.1"/>
</dbReference>